<accession>A0A0H5SFQ2</accession>
<dbReference type="InterPro" id="IPR036425">
    <property type="entry name" value="MoaB/Mog-like_dom_sf"/>
</dbReference>
<sequence>MTVELISVGTELLLGNIVNTNANYLSVQCAKLGFSMYHQITVGDNEGRLAEAIKTAMNRADIIILTGGLGPTSDDITKETLAKVLGRELIMDEHSKKRILSYFERIYPDVNRNLPEGLAKITENNWKQALKIKDSIVIDNENGTAPGYIVEDKSKIFILLPGPPSEMIPMFENGMIPYLRKYQDKVFVSKMVKICGIGESKAETMIMDLINAQNNPTIAPYAKTGEVHFRVTAGADNYKDAEALIEPVINELKSRFGINIYTTSEDVTLEQAVIELLRRHKLTLSTAESCTGGLLSGRIVNVSGASDVFMEGFITYSNNAKIKYLNVDADILDKYGAVSEETARQMAKGCAKVSGCDVSVAVTGIAGPTGGSIEKPVGLVYIACHIKGKTVVSKRNFRGNREKIREQSVVAALDLVRRCVLETYEIS</sequence>
<dbReference type="OrthoDB" id="9801454at2"/>
<evidence type="ECO:0000313" key="3">
    <source>
        <dbReference type="EMBL" id="CRZ34312.1"/>
    </source>
</evidence>
<dbReference type="NCBIfam" id="TIGR00199">
    <property type="entry name" value="PncC_domain"/>
    <property type="match status" value="1"/>
</dbReference>
<dbReference type="InterPro" id="IPR036653">
    <property type="entry name" value="CinA-like_C"/>
</dbReference>
<dbReference type="Proteomes" id="UP000236497">
    <property type="component" value="Unassembled WGS sequence"/>
</dbReference>
<dbReference type="Gene3D" id="3.90.950.20">
    <property type="entry name" value="CinA-like"/>
    <property type="match status" value="1"/>
</dbReference>
<dbReference type="Pfam" id="PF02464">
    <property type="entry name" value="CinA"/>
    <property type="match status" value="1"/>
</dbReference>
<name>A0A0H5SFQ2_HERHM</name>
<evidence type="ECO:0000313" key="4">
    <source>
        <dbReference type="Proteomes" id="UP000236497"/>
    </source>
</evidence>
<gene>
    <name evidence="1 3" type="primary">cinA</name>
    <name evidence="3" type="ORF">HHT355_1110</name>
</gene>
<dbReference type="InterPro" id="IPR041424">
    <property type="entry name" value="CinA_KH"/>
</dbReference>
<dbReference type="InterPro" id="IPR008136">
    <property type="entry name" value="CinA_C"/>
</dbReference>
<dbReference type="RefSeq" id="WP_103202435.1">
    <property type="nucleotide sequence ID" value="NZ_CVTD020000015.1"/>
</dbReference>
<comment type="similarity">
    <text evidence="1">Belongs to the CinA family.</text>
</comment>
<dbReference type="HAMAP" id="MF_00226_B">
    <property type="entry name" value="CinA_B"/>
    <property type="match status" value="1"/>
</dbReference>
<keyword evidence="4" id="KW-1185">Reference proteome</keyword>
<dbReference type="NCBIfam" id="TIGR00177">
    <property type="entry name" value="molyb_syn"/>
    <property type="match status" value="1"/>
</dbReference>
<dbReference type="InterPro" id="IPR050101">
    <property type="entry name" value="CinA"/>
</dbReference>
<dbReference type="EMBL" id="CVTD020000015">
    <property type="protein sequence ID" value="CRZ34312.1"/>
    <property type="molecule type" value="Genomic_DNA"/>
</dbReference>
<evidence type="ECO:0000256" key="1">
    <source>
        <dbReference type="HAMAP-Rule" id="MF_00226"/>
    </source>
</evidence>
<proteinExistence type="inferred from homology"/>
<dbReference type="Gene3D" id="3.40.980.10">
    <property type="entry name" value="MoaB/Mog-like domain"/>
    <property type="match status" value="1"/>
</dbReference>
<dbReference type="SUPFAM" id="SSF142433">
    <property type="entry name" value="CinA-like"/>
    <property type="match status" value="1"/>
</dbReference>
<protein>
    <recommendedName>
        <fullName evidence="1">Putative competence-damage inducible protein</fullName>
    </recommendedName>
</protein>
<dbReference type="NCBIfam" id="TIGR00200">
    <property type="entry name" value="cinA_nterm"/>
    <property type="match status" value="1"/>
</dbReference>
<evidence type="ECO:0000259" key="2">
    <source>
        <dbReference type="SMART" id="SM00852"/>
    </source>
</evidence>
<dbReference type="CDD" id="cd00885">
    <property type="entry name" value="cinA"/>
    <property type="match status" value="1"/>
</dbReference>
<dbReference type="InterPro" id="IPR008135">
    <property type="entry name" value="Competence-induced_CinA"/>
</dbReference>
<dbReference type="SUPFAM" id="SSF53218">
    <property type="entry name" value="Molybdenum cofactor biosynthesis proteins"/>
    <property type="match status" value="1"/>
</dbReference>
<organism evidence="3 4">
    <name type="scientific">Herbinix hemicellulosilytica</name>
    <dbReference type="NCBI Taxonomy" id="1564487"/>
    <lineage>
        <taxon>Bacteria</taxon>
        <taxon>Bacillati</taxon>
        <taxon>Bacillota</taxon>
        <taxon>Clostridia</taxon>
        <taxon>Lachnospirales</taxon>
        <taxon>Lachnospiraceae</taxon>
        <taxon>Herbinix</taxon>
    </lineage>
</organism>
<dbReference type="PIRSF" id="PIRSF006728">
    <property type="entry name" value="CinA"/>
    <property type="match status" value="1"/>
</dbReference>
<dbReference type="Gene3D" id="3.30.70.2860">
    <property type="match status" value="1"/>
</dbReference>
<dbReference type="AlphaFoldDB" id="A0A0H5SFQ2"/>
<dbReference type="Pfam" id="PF00994">
    <property type="entry name" value="MoCF_biosynth"/>
    <property type="match status" value="1"/>
</dbReference>
<dbReference type="PANTHER" id="PTHR13939">
    <property type="entry name" value="NICOTINAMIDE-NUCLEOTIDE AMIDOHYDROLASE PNCC"/>
    <property type="match status" value="1"/>
</dbReference>
<feature type="domain" description="MoaB/Mog" evidence="2">
    <location>
        <begin position="4"/>
        <end position="182"/>
    </location>
</feature>
<dbReference type="NCBIfam" id="NF001813">
    <property type="entry name" value="PRK00549.1"/>
    <property type="match status" value="1"/>
</dbReference>
<reference evidence="3 4" key="1">
    <citation type="submission" date="2015-06" db="EMBL/GenBank/DDBJ databases">
        <authorList>
            <person name="Wibberg Daniel"/>
        </authorList>
    </citation>
    <scope>NUCLEOTIDE SEQUENCE [LARGE SCALE GENOMIC DNA]</scope>
    <source>
        <strain evidence="3 4">T3/55T</strain>
    </source>
</reference>
<dbReference type="InterPro" id="IPR001453">
    <property type="entry name" value="MoaB/Mog_dom"/>
</dbReference>
<dbReference type="Pfam" id="PF18146">
    <property type="entry name" value="CinA_KH"/>
    <property type="match status" value="1"/>
</dbReference>
<dbReference type="SMART" id="SM00852">
    <property type="entry name" value="MoCF_biosynth"/>
    <property type="match status" value="1"/>
</dbReference>
<dbReference type="PANTHER" id="PTHR13939:SF0">
    <property type="entry name" value="NMN AMIDOHYDROLASE-LIKE PROTEIN YFAY"/>
    <property type="match status" value="1"/>
</dbReference>